<keyword evidence="1" id="KW-0472">Membrane</keyword>
<evidence type="ECO:0000313" key="3">
    <source>
        <dbReference type="Proteomes" id="UP001644750"/>
    </source>
</evidence>
<sequence>MKRYEKIFVNCFLIFTMTFTSVQWSVIVNRETMVRATEKTSQADENNAWKKFEEASNDTIVCYMDGYPIRKCDIDDNYCVKKKIIDEIVSERKSNIYEIQTMSSNTVKSNGLPNKTVSIPKKYNNAIIQSTVGAPRYSQTTKTYYFTRTRGAKYASKITYKDSTGLIALVAGFAPKVGPVISITMTLSSLYKSSVASDIRKRTDNDKKVKINEASSSYGTFYGVFDWSGRKIKVPQNYSNGTTTQKLKNLQYK</sequence>
<accession>A0ABX2I4K3</accession>
<gene>
    <name evidence="2" type="ORF">G5A72_13095</name>
</gene>
<evidence type="ECO:0000256" key="1">
    <source>
        <dbReference type="SAM" id="Phobius"/>
    </source>
</evidence>
<organism evidence="2 3">
    <name type="scientific">Anaerostipes hadrus</name>
    <dbReference type="NCBI Taxonomy" id="649756"/>
    <lineage>
        <taxon>Bacteria</taxon>
        <taxon>Bacillati</taxon>
        <taxon>Bacillota</taxon>
        <taxon>Clostridia</taxon>
        <taxon>Lachnospirales</taxon>
        <taxon>Lachnospiraceae</taxon>
        <taxon>Anaerostipes</taxon>
    </lineage>
</organism>
<keyword evidence="1" id="KW-1133">Transmembrane helix</keyword>
<comment type="caution">
    <text evidence="2">The sequence shown here is derived from an EMBL/GenBank/DDBJ whole genome shotgun (WGS) entry which is preliminary data.</text>
</comment>
<feature type="transmembrane region" description="Helical" evidence="1">
    <location>
        <begin position="7"/>
        <end position="27"/>
    </location>
</feature>
<keyword evidence="3" id="KW-1185">Reference proteome</keyword>
<name>A0ABX2I4K3_ANAHA</name>
<reference evidence="2 3" key="1">
    <citation type="journal article" date="2020" name="Cell Host Microbe">
        <title>Functional and Genomic Variation between Human-Derived Isolates of Lachnospiraceae Reveals Inter- and Intra-Species Diversity.</title>
        <authorList>
            <person name="Sorbara M.T."/>
            <person name="Littmann E.R."/>
            <person name="Fontana E."/>
            <person name="Moody T.U."/>
            <person name="Kohout C.E."/>
            <person name="Gjonbalaj M."/>
            <person name="Eaton V."/>
            <person name="Seok R."/>
            <person name="Leiner I.M."/>
            <person name="Pamer E.G."/>
        </authorList>
    </citation>
    <scope>NUCLEOTIDE SEQUENCE [LARGE SCALE GENOMIC DNA]</scope>
    <source>
        <strain evidence="2 3">MSK.14.57</strain>
    </source>
</reference>
<dbReference type="Proteomes" id="UP001644750">
    <property type="component" value="Unassembled WGS sequence"/>
</dbReference>
<evidence type="ECO:0000313" key="2">
    <source>
        <dbReference type="EMBL" id="NSJ80498.1"/>
    </source>
</evidence>
<protein>
    <submittedName>
        <fullName evidence="2">Uncharacterized protein</fullName>
    </submittedName>
</protein>
<proteinExistence type="predicted"/>
<dbReference type="EMBL" id="JAAITB010000032">
    <property type="protein sequence ID" value="NSJ80498.1"/>
    <property type="molecule type" value="Genomic_DNA"/>
</dbReference>
<dbReference type="RefSeq" id="WP_173726108.1">
    <property type="nucleotide sequence ID" value="NZ_JAAIQB010000026.1"/>
</dbReference>
<keyword evidence="1" id="KW-0812">Transmembrane</keyword>